<keyword evidence="3" id="KW-1185">Reference proteome</keyword>
<dbReference type="OrthoDB" id="542013at2759"/>
<evidence type="ECO:0000256" key="1">
    <source>
        <dbReference type="ARBA" id="ARBA00023002"/>
    </source>
</evidence>
<sequence>MSGPSPSAVLSLFYSQLTYHPPVPSSSFRGQTVIVTGANTGLGREVAKQIAGLGAERIILGVRTVSKGEEARAFIKREVEHSNTIDVWQLDLSSFESVRAFAKRAQGLDRLDVVVQNAGMWPKSFELAGGHEATVLTNVVSTFLLTKLLLPKMKETASITHTTPRITVVDSALHKFATLQAKKSPKIFEELKKPIKDYDGRYMDTKLLVILYGQKLAAEISTSEQPNVCINFVNPGWCTSGLRPSATATEKLSERFLVRTTDEGAKIIVDAVAADKVKGRQGAYLDEMEVKKPAPWINSKEGKKTAERIWVELNEIVDQASF</sequence>
<dbReference type="Pfam" id="PF00106">
    <property type="entry name" value="adh_short"/>
    <property type="match status" value="1"/>
</dbReference>
<dbReference type="InterPro" id="IPR036291">
    <property type="entry name" value="NAD(P)-bd_dom_sf"/>
</dbReference>
<evidence type="ECO:0000313" key="2">
    <source>
        <dbReference type="EMBL" id="KAF2722383.1"/>
    </source>
</evidence>
<dbReference type="SUPFAM" id="SSF51735">
    <property type="entry name" value="NAD(P)-binding Rossmann-fold domains"/>
    <property type="match status" value="1"/>
</dbReference>
<dbReference type="Proteomes" id="UP000799441">
    <property type="component" value="Unassembled WGS sequence"/>
</dbReference>
<comment type="caution">
    <text evidence="2">The sequence shown here is derived from an EMBL/GenBank/DDBJ whole genome shotgun (WGS) entry which is preliminary data.</text>
</comment>
<proteinExistence type="predicted"/>
<dbReference type="PANTHER" id="PTHR43157:SF31">
    <property type="entry name" value="PHOSPHATIDYLINOSITOL-GLYCAN BIOSYNTHESIS CLASS F PROTEIN"/>
    <property type="match status" value="1"/>
</dbReference>
<dbReference type="EMBL" id="MU003783">
    <property type="protein sequence ID" value="KAF2722383.1"/>
    <property type="molecule type" value="Genomic_DNA"/>
</dbReference>
<dbReference type="GO" id="GO:0016491">
    <property type="term" value="F:oxidoreductase activity"/>
    <property type="evidence" value="ECO:0007669"/>
    <property type="project" value="UniProtKB-KW"/>
</dbReference>
<evidence type="ECO:0000313" key="3">
    <source>
        <dbReference type="Proteomes" id="UP000799441"/>
    </source>
</evidence>
<keyword evidence="1" id="KW-0560">Oxidoreductase</keyword>
<dbReference type="PANTHER" id="PTHR43157">
    <property type="entry name" value="PHOSPHATIDYLINOSITOL-GLYCAN BIOSYNTHESIS CLASS F PROTEIN-RELATED"/>
    <property type="match status" value="1"/>
</dbReference>
<reference evidence="2" key="1">
    <citation type="journal article" date="2020" name="Stud. Mycol.">
        <title>101 Dothideomycetes genomes: a test case for predicting lifestyles and emergence of pathogens.</title>
        <authorList>
            <person name="Haridas S."/>
            <person name="Albert R."/>
            <person name="Binder M."/>
            <person name="Bloem J."/>
            <person name="Labutti K."/>
            <person name="Salamov A."/>
            <person name="Andreopoulos B."/>
            <person name="Baker S."/>
            <person name="Barry K."/>
            <person name="Bills G."/>
            <person name="Bluhm B."/>
            <person name="Cannon C."/>
            <person name="Castanera R."/>
            <person name="Culley D."/>
            <person name="Daum C."/>
            <person name="Ezra D."/>
            <person name="Gonzalez J."/>
            <person name="Henrissat B."/>
            <person name="Kuo A."/>
            <person name="Liang C."/>
            <person name="Lipzen A."/>
            <person name="Lutzoni F."/>
            <person name="Magnuson J."/>
            <person name="Mondo S."/>
            <person name="Nolan M."/>
            <person name="Ohm R."/>
            <person name="Pangilinan J."/>
            <person name="Park H.-J."/>
            <person name="Ramirez L."/>
            <person name="Alfaro M."/>
            <person name="Sun H."/>
            <person name="Tritt A."/>
            <person name="Yoshinaga Y."/>
            <person name="Zwiers L.-H."/>
            <person name="Turgeon B."/>
            <person name="Goodwin S."/>
            <person name="Spatafora J."/>
            <person name="Crous P."/>
            <person name="Grigoriev I."/>
        </authorList>
    </citation>
    <scope>NUCLEOTIDE SEQUENCE</scope>
    <source>
        <strain evidence="2">CBS 116435</strain>
    </source>
</reference>
<dbReference type="AlphaFoldDB" id="A0A9P4UR27"/>
<dbReference type="InterPro" id="IPR002347">
    <property type="entry name" value="SDR_fam"/>
</dbReference>
<dbReference type="Gene3D" id="3.40.50.720">
    <property type="entry name" value="NAD(P)-binding Rossmann-like Domain"/>
    <property type="match status" value="1"/>
</dbReference>
<gene>
    <name evidence="2" type="ORF">K431DRAFT_245329</name>
</gene>
<protein>
    <submittedName>
        <fullName evidence="2">Short-chain dehydrogenase/reductase</fullName>
    </submittedName>
</protein>
<name>A0A9P4UR27_9PEZI</name>
<accession>A0A9P4UR27</accession>
<organism evidence="2 3">
    <name type="scientific">Polychaeton citri CBS 116435</name>
    <dbReference type="NCBI Taxonomy" id="1314669"/>
    <lineage>
        <taxon>Eukaryota</taxon>
        <taxon>Fungi</taxon>
        <taxon>Dikarya</taxon>
        <taxon>Ascomycota</taxon>
        <taxon>Pezizomycotina</taxon>
        <taxon>Dothideomycetes</taxon>
        <taxon>Dothideomycetidae</taxon>
        <taxon>Capnodiales</taxon>
        <taxon>Capnodiaceae</taxon>
        <taxon>Polychaeton</taxon>
    </lineage>
</organism>
<dbReference type="PRINTS" id="PR00081">
    <property type="entry name" value="GDHRDH"/>
</dbReference>